<organism evidence="1 2">
    <name type="scientific">Chryseobacterium ginsengisoli</name>
    <dbReference type="NCBI Taxonomy" id="363853"/>
    <lineage>
        <taxon>Bacteria</taxon>
        <taxon>Pseudomonadati</taxon>
        <taxon>Bacteroidota</taxon>
        <taxon>Flavobacteriia</taxon>
        <taxon>Flavobacteriales</taxon>
        <taxon>Weeksellaceae</taxon>
        <taxon>Chryseobacterium group</taxon>
        <taxon>Chryseobacterium</taxon>
    </lineage>
</organism>
<accession>A0ABP9MU64</accession>
<name>A0ABP9MU64_9FLAO</name>
<evidence type="ECO:0000313" key="1">
    <source>
        <dbReference type="EMBL" id="GAA5101957.1"/>
    </source>
</evidence>
<gene>
    <name evidence="1" type="ORF">GCM10023210_42480</name>
</gene>
<keyword evidence="2" id="KW-1185">Reference proteome</keyword>
<reference evidence="2" key="1">
    <citation type="journal article" date="2019" name="Int. J. Syst. Evol. Microbiol.">
        <title>The Global Catalogue of Microorganisms (GCM) 10K type strain sequencing project: providing services to taxonomists for standard genome sequencing and annotation.</title>
        <authorList>
            <consortium name="The Broad Institute Genomics Platform"/>
            <consortium name="The Broad Institute Genome Sequencing Center for Infectious Disease"/>
            <person name="Wu L."/>
            <person name="Ma J."/>
        </authorList>
    </citation>
    <scope>NUCLEOTIDE SEQUENCE [LARGE SCALE GENOMIC DNA]</scope>
    <source>
        <strain evidence="2">JCM 18019</strain>
    </source>
</reference>
<comment type="caution">
    <text evidence="1">The sequence shown here is derived from an EMBL/GenBank/DDBJ whole genome shotgun (WGS) entry which is preliminary data.</text>
</comment>
<dbReference type="RefSeq" id="WP_345208459.1">
    <property type="nucleotide sequence ID" value="NZ_BAABHX010000010.1"/>
</dbReference>
<protein>
    <submittedName>
        <fullName evidence="1">Uncharacterized protein</fullName>
    </submittedName>
</protein>
<evidence type="ECO:0000313" key="2">
    <source>
        <dbReference type="Proteomes" id="UP001500353"/>
    </source>
</evidence>
<sequence>MKKILFIYLIIISNNILGQSLNSLDLKNGFRNFKFGTSPNQIKNIVKQKQQASKNPNVVVYDYIGDEIDNISNVKVDKVSLSFFKNKLFNIGVSFGNILESKDFELYEYNNILAALENTYSKKWVEPSNKDGIILNGAIWDAKNIRFELMRIDFSKSYTNPKNYGIISGYINVFDKKLTNEMYSSDF</sequence>
<dbReference type="EMBL" id="BAABHX010000010">
    <property type="protein sequence ID" value="GAA5101957.1"/>
    <property type="molecule type" value="Genomic_DNA"/>
</dbReference>
<dbReference type="Proteomes" id="UP001500353">
    <property type="component" value="Unassembled WGS sequence"/>
</dbReference>
<proteinExistence type="predicted"/>